<dbReference type="Proteomes" id="UP001142489">
    <property type="component" value="Unassembled WGS sequence"/>
</dbReference>
<feature type="transmembrane region" description="Helical" evidence="7">
    <location>
        <begin position="700"/>
        <end position="722"/>
    </location>
</feature>
<dbReference type="OrthoDB" id="1683831at2759"/>
<feature type="region of interest" description="Disordered" evidence="6">
    <location>
        <begin position="752"/>
        <end position="779"/>
    </location>
</feature>
<dbReference type="Gene3D" id="1.10.10.60">
    <property type="entry name" value="Homeodomain-like"/>
    <property type="match status" value="1"/>
</dbReference>
<dbReference type="Gene3D" id="1.25.10.10">
    <property type="entry name" value="Leucine-rich Repeat Variant"/>
    <property type="match status" value="4"/>
</dbReference>
<keyword evidence="3 4" id="KW-0539">Nucleus</keyword>
<proteinExistence type="predicted"/>
<keyword evidence="1 4" id="KW-0238">DNA-binding</keyword>
<sequence>AGNQTATVIALCSMRDFNLSQETCQLAIRDVGGLEVLINLLDTEEIKCKIGSLKILKEISQNAQIRRTIADLGGLQIMVDILDSVDQDLKCLAAETIANVARFRRARKTVREHGGIKKLVGLLDCSATGSASPSQGKEIEVARCGALALWSCSKSASNKEAIRKAGGIPLLAQLLKSPHSNMLIPVVGTLQECASEPSYRLAIKQEKMIENLVKNLNSDKEELQMHCASAIFKCAEDQETRDLVRQHGGLKPLATLLANSENKELLAAVTGAIWKCAISKENVTKFREYKAIEALVGLLTDQPEEVLVNVVGALGECCQEQANRSIIRRCGGIPPLVALLTGTNQALLVNVNKAVGACATEPENMIIIDRLDGVRLLWSLLKNPHPDVQASAAWAICPCIENAKDAGEMVRSFVGGLELIVNLLKSDNKEVLASVCAAITNIAKDEENLAVITDHGVVPLLSKLANTNNDKLRRHLAEAISRCCMWGNNRVAFGDTKAVAPLVRYLKSSDPDVHRATAQALYQLSEDPNNCITMHENGVVKLLLGMAGSTDETLQEAAAGCIANIRRLALATEKAKTSCFFSHFCAIKKRLPPSHFMASFGIPNRLITPIKLLINISVHALRCPSLTIFFKFSTTILARKDANWRILAVLLQKNKAHLSLIRVHFASASASVLWKTLIPHVYASTSIISNMTLKSTQLAFWQQNLTSGITMQGIFSCAFFFVKPQSARGVLLLFLFLLLLLLFLLLPTGSEATPSSCLRRSPTSPSRPGGCRSPDGPRPPAFLASTMNTIVFNKLSTQVQLFEESAKERERGGGRPYGAVLDVSPHPEGLIPDSPSIKDNLSLRHRRTGTRQNSGKVRHKRQALQDMARPLKQWLYKHRDNPYPTKTEKILLALGSQMTLVQVSNWFANARRRLKNTVRQPDLSWALRIKLYNKYVQGNAERLSVSSDDSCSEDGENPSRSHMNEGGYNTPVHHTVIKTESSVIKSGVRPEGSASEDYVSPPKYKSSLLNRYLNDSLRHVMATNAAMMEKTRQRNHSGSFSSNEFEEELVSPSSSETEGNFVYRTDNLENGPNKCESAVNRQRSHKDETYWKEINAAMALTNLAQGKDKLQGTTSCIIQKSSHISEVKTVKVPLVPPF</sequence>
<feature type="non-terminal residue" evidence="9">
    <location>
        <position position="1"/>
    </location>
</feature>
<dbReference type="Pfam" id="PF00514">
    <property type="entry name" value="Arm"/>
    <property type="match status" value="1"/>
</dbReference>
<dbReference type="InterPro" id="IPR009057">
    <property type="entry name" value="Homeodomain-like_sf"/>
</dbReference>
<comment type="subcellular location">
    <subcellularLocation>
        <location evidence="4">Nucleus</location>
    </subcellularLocation>
</comment>
<dbReference type="PROSITE" id="PS50176">
    <property type="entry name" value="ARM_REPEAT"/>
    <property type="match status" value="2"/>
</dbReference>
<feature type="region of interest" description="Disordered" evidence="6">
    <location>
        <begin position="1034"/>
        <end position="1059"/>
    </location>
</feature>
<dbReference type="PANTHER" id="PTHR46241:SF1">
    <property type="entry name" value="OUTER DYNEIN ARM-DOCKING COMPLEX SUBUNIT 2"/>
    <property type="match status" value="1"/>
</dbReference>
<dbReference type="InterPro" id="IPR008422">
    <property type="entry name" value="KN_HD"/>
</dbReference>
<dbReference type="GO" id="GO:0003677">
    <property type="term" value="F:DNA binding"/>
    <property type="evidence" value="ECO:0007669"/>
    <property type="project" value="UniProtKB-UniRule"/>
</dbReference>
<evidence type="ECO:0000256" key="3">
    <source>
        <dbReference type="ARBA" id="ARBA00023242"/>
    </source>
</evidence>
<dbReference type="PROSITE" id="PS00027">
    <property type="entry name" value="HOMEOBOX_1"/>
    <property type="match status" value="1"/>
</dbReference>
<dbReference type="CDD" id="cd00086">
    <property type="entry name" value="homeodomain"/>
    <property type="match status" value="1"/>
</dbReference>
<dbReference type="PANTHER" id="PTHR46241">
    <property type="entry name" value="ARMADILLO REPEAT-CONTAINING PROTEIN 4 ARMC4"/>
    <property type="match status" value="1"/>
</dbReference>
<dbReference type="SMART" id="SM00389">
    <property type="entry name" value="HOX"/>
    <property type="match status" value="1"/>
</dbReference>
<organism evidence="9 10">
    <name type="scientific">Phrynocephalus forsythii</name>
    <dbReference type="NCBI Taxonomy" id="171643"/>
    <lineage>
        <taxon>Eukaryota</taxon>
        <taxon>Metazoa</taxon>
        <taxon>Chordata</taxon>
        <taxon>Craniata</taxon>
        <taxon>Vertebrata</taxon>
        <taxon>Euteleostomi</taxon>
        <taxon>Lepidosauria</taxon>
        <taxon>Squamata</taxon>
        <taxon>Bifurcata</taxon>
        <taxon>Unidentata</taxon>
        <taxon>Episquamata</taxon>
        <taxon>Toxicofera</taxon>
        <taxon>Iguania</taxon>
        <taxon>Acrodonta</taxon>
        <taxon>Agamidae</taxon>
        <taxon>Agaminae</taxon>
        <taxon>Phrynocephalus</taxon>
    </lineage>
</organism>
<comment type="caution">
    <text evidence="9">The sequence shown here is derived from an EMBL/GenBank/DDBJ whole genome shotgun (WGS) entry which is preliminary data.</text>
</comment>
<evidence type="ECO:0000313" key="10">
    <source>
        <dbReference type="Proteomes" id="UP001142489"/>
    </source>
</evidence>
<dbReference type="Pfam" id="PF05920">
    <property type="entry name" value="Homeobox_KN"/>
    <property type="match status" value="1"/>
</dbReference>
<dbReference type="AlphaFoldDB" id="A0A9Q1AZE1"/>
<dbReference type="InterPro" id="IPR017970">
    <property type="entry name" value="Homeobox_CS"/>
</dbReference>
<evidence type="ECO:0000256" key="4">
    <source>
        <dbReference type="PROSITE-ProRule" id="PRU00108"/>
    </source>
</evidence>
<reference evidence="9" key="1">
    <citation type="journal article" date="2023" name="DNA Res.">
        <title>Chromosome-level genome assembly of Phrynocephalus forsythii using third-generation DNA sequencing and Hi-C analysis.</title>
        <authorList>
            <person name="Qi Y."/>
            <person name="Zhao W."/>
            <person name="Zhao Y."/>
            <person name="Niu C."/>
            <person name="Cao S."/>
            <person name="Zhang Y."/>
        </authorList>
    </citation>
    <scope>NUCLEOTIDE SEQUENCE</scope>
    <source>
        <tissue evidence="9">Muscle</tissue>
    </source>
</reference>
<dbReference type="InterPro" id="IPR000225">
    <property type="entry name" value="Armadillo"/>
</dbReference>
<dbReference type="InterPro" id="IPR011989">
    <property type="entry name" value="ARM-like"/>
</dbReference>
<dbReference type="SUPFAM" id="SSF46689">
    <property type="entry name" value="Homeodomain-like"/>
    <property type="match status" value="1"/>
</dbReference>
<dbReference type="SUPFAM" id="SSF48371">
    <property type="entry name" value="ARM repeat"/>
    <property type="match status" value="2"/>
</dbReference>
<dbReference type="GO" id="GO:0005634">
    <property type="term" value="C:nucleus"/>
    <property type="evidence" value="ECO:0007669"/>
    <property type="project" value="UniProtKB-SubCell"/>
</dbReference>
<evidence type="ECO:0000256" key="2">
    <source>
        <dbReference type="ARBA" id="ARBA00023155"/>
    </source>
</evidence>
<feature type="repeat" description="ARM" evidence="5">
    <location>
        <begin position="415"/>
        <end position="457"/>
    </location>
</feature>
<evidence type="ECO:0000256" key="6">
    <source>
        <dbReference type="SAM" id="MobiDB-lite"/>
    </source>
</evidence>
<keyword evidence="7" id="KW-0812">Transmembrane</keyword>
<dbReference type="GO" id="GO:0000981">
    <property type="term" value="F:DNA-binding transcription factor activity, RNA polymerase II-specific"/>
    <property type="evidence" value="ECO:0007669"/>
    <property type="project" value="InterPro"/>
</dbReference>
<dbReference type="PROSITE" id="PS50071">
    <property type="entry name" value="HOMEOBOX_2"/>
    <property type="match status" value="1"/>
</dbReference>
<dbReference type="SMART" id="SM00185">
    <property type="entry name" value="ARM"/>
    <property type="match status" value="13"/>
</dbReference>
<feature type="repeat" description="ARM" evidence="5">
    <location>
        <begin position="497"/>
        <end position="530"/>
    </location>
</feature>
<evidence type="ECO:0000256" key="7">
    <source>
        <dbReference type="SAM" id="Phobius"/>
    </source>
</evidence>
<dbReference type="InterPro" id="IPR016024">
    <property type="entry name" value="ARM-type_fold"/>
</dbReference>
<name>A0A9Q1AZE1_9SAUR</name>
<accession>A0A9Q1AZE1</accession>
<evidence type="ECO:0000256" key="1">
    <source>
        <dbReference type="ARBA" id="ARBA00023125"/>
    </source>
</evidence>
<evidence type="ECO:0000313" key="9">
    <source>
        <dbReference type="EMBL" id="KAJ7322219.1"/>
    </source>
</evidence>
<evidence type="ECO:0000256" key="5">
    <source>
        <dbReference type="PROSITE-ProRule" id="PRU00259"/>
    </source>
</evidence>
<keyword evidence="7" id="KW-0472">Membrane</keyword>
<dbReference type="InterPro" id="IPR001356">
    <property type="entry name" value="HD"/>
</dbReference>
<feature type="domain" description="Homeobox" evidence="8">
    <location>
        <begin position="855"/>
        <end position="917"/>
    </location>
</feature>
<feature type="transmembrane region" description="Helical" evidence="7">
    <location>
        <begin position="729"/>
        <end position="749"/>
    </location>
</feature>
<evidence type="ECO:0000259" key="8">
    <source>
        <dbReference type="PROSITE" id="PS50071"/>
    </source>
</evidence>
<keyword evidence="7" id="KW-1133">Transmembrane helix</keyword>
<keyword evidence="2 4" id="KW-0371">Homeobox</keyword>
<gene>
    <name evidence="9" type="ORF">JRQ81_018506</name>
</gene>
<feature type="DNA-binding region" description="Homeobox" evidence="4">
    <location>
        <begin position="857"/>
        <end position="918"/>
    </location>
</feature>
<keyword evidence="10" id="KW-1185">Reference proteome</keyword>
<dbReference type="EMBL" id="JAPFRF010000009">
    <property type="protein sequence ID" value="KAJ7322219.1"/>
    <property type="molecule type" value="Genomic_DNA"/>
</dbReference>
<dbReference type="Pfam" id="PF13646">
    <property type="entry name" value="HEAT_2"/>
    <property type="match status" value="1"/>
</dbReference>
<feature type="compositionally biased region" description="Polar residues" evidence="6">
    <location>
        <begin position="752"/>
        <end position="766"/>
    </location>
</feature>
<protein>
    <recommendedName>
        <fullName evidence="8">Homeobox domain-containing protein</fullName>
    </recommendedName>
</protein>
<feature type="region of interest" description="Disordered" evidence="6">
    <location>
        <begin position="944"/>
        <end position="971"/>
    </location>
</feature>